<dbReference type="AlphaFoldDB" id="A0A0F9LTU3"/>
<organism evidence="1">
    <name type="scientific">marine sediment metagenome</name>
    <dbReference type="NCBI Taxonomy" id="412755"/>
    <lineage>
        <taxon>unclassified sequences</taxon>
        <taxon>metagenomes</taxon>
        <taxon>ecological metagenomes</taxon>
    </lineage>
</organism>
<evidence type="ECO:0000313" key="1">
    <source>
        <dbReference type="EMBL" id="KKM96803.1"/>
    </source>
</evidence>
<name>A0A0F9LTU3_9ZZZZ</name>
<gene>
    <name evidence="1" type="ORF">LCGC14_1174390</name>
</gene>
<dbReference type="EMBL" id="LAZR01005832">
    <property type="protein sequence ID" value="KKM96803.1"/>
    <property type="molecule type" value="Genomic_DNA"/>
</dbReference>
<proteinExistence type="predicted"/>
<reference evidence="1" key="1">
    <citation type="journal article" date="2015" name="Nature">
        <title>Complex archaea that bridge the gap between prokaryotes and eukaryotes.</title>
        <authorList>
            <person name="Spang A."/>
            <person name="Saw J.H."/>
            <person name="Jorgensen S.L."/>
            <person name="Zaremba-Niedzwiedzka K."/>
            <person name="Martijn J."/>
            <person name="Lind A.E."/>
            <person name="van Eijk R."/>
            <person name="Schleper C."/>
            <person name="Guy L."/>
            <person name="Ettema T.J."/>
        </authorList>
    </citation>
    <scope>NUCLEOTIDE SEQUENCE</scope>
</reference>
<sequence>MYLLIEHDGTEINNDLARALKSVAEDNFGATCEYIIGTSPEISIYDENLKELVKFNGPRSIADLDYIINFIIEDEAELEAKEQLKLQKEKSKITY</sequence>
<accession>A0A0F9LTU3</accession>
<comment type="caution">
    <text evidence="1">The sequence shown here is derived from an EMBL/GenBank/DDBJ whole genome shotgun (WGS) entry which is preliminary data.</text>
</comment>
<protein>
    <submittedName>
        <fullName evidence="1">Uncharacterized protein</fullName>
    </submittedName>
</protein>